<evidence type="ECO:0000256" key="1">
    <source>
        <dbReference type="SAM" id="MobiDB-lite"/>
    </source>
</evidence>
<dbReference type="NCBIfam" id="TIGR02243">
    <property type="entry name" value="putative baseplate assembly protein"/>
    <property type="match status" value="1"/>
</dbReference>
<dbReference type="RefSeq" id="WP_139446885.1">
    <property type="nucleotide sequence ID" value="NZ_SMDR01000001.1"/>
</dbReference>
<dbReference type="AlphaFoldDB" id="A0A5C4RW94"/>
<accession>A0A5C4RW94</accession>
<feature type="compositionally biased region" description="Basic and acidic residues" evidence="1">
    <location>
        <begin position="630"/>
        <end position="640"/>
    </location>
</feature>
<organism evidence="2 3">
    <name type="scientific">Arenimonas terrae</name>
    <dbReference type="NCBI Taxonomy" id="2546226"/>
    <lineage>
        <taxon>Bacteria</taxon>
        <taxon>Pseudomonadati</taxon>
        <taxon>Pseudomonadota</taxon>
        <taxon>Gammaproteobacteria</taxon>
        <taxon>Lysobacterales</taxon>
        <taxon>Lysobacteraceae</taxon>
        <taxon>Arenimonas</taxon>
    </lineage>
</organism>
<reference evidence="2 3" key="1">
    <citation type="submission" date="2019-03" db="EMBL/GenBank/DDBJ databases">
        <title>Arenimonas daejeonensis sp. nov., isolated from compost.</title>
        <authorList>
            <person name="Jeon C.O."/>
        </authorList>
    </citation>
    <scope>NUCLEOTIDE SEQUENCE [LARGE SCALE GENOMIC DNA]</scope>
    <source>
        <strain evidence="2 3">R29</strain>
    </source>
</reference>
<dbReference type="OrthoDB" id="9796131at2"/>
<dbReference type="EMBL" id="SMDR01000001">
    <property type="protein sequence ID" value="TNJ35440.1"/>
    <property type="molecule type" value="Genomic_DNA"/>
</dbReference>
<protein>
    <submittedName>
        <fullName evidence="2">Putative baseplate assembly protein</fullName>
    </submittedName>
</protein>
<dbReference type="Proteomes" id="UP000305760">
    <property type="component" value="Unassembled WGS sequence"/>
</dbReference>
<gene>
    <name evidence="2" type="ORF">E1B00_06705</name>
</gene>
<proteinExistence type="predicted"/>
<comment type="caution">
    <text evidence="2">The sequence shown here is derived from an EMBL/GenBank/DDBJ whole genome shotgun (WGS) entry which is preliminary data.</text>
</comment>
<dbReference type="InterPro" id="IPR011749">
    <property type="entry name" value="CHP02243"/>
</dbReference>
<feature type="region of interest" description="Disordered" evidence="1">
    <location>
        <begin position="621"/>
        <end position="640"/>
    </location>
</feature>
<evidence type="ECO:0000313" key="2">
    <source>
        <dbReference type="EMBL" id="TNJ35440.1"/>
    </source>
</evidence>
<evidence type="ECO:0000313" key="3">
    <source>
        <dbReference type="Proteomes" id="UP000305760"/>
    </source>
</evidence>
<keyword evidence="3" id="KW-1185">Reference proteome</keyword>
<name>A0A5C4RW94_9GAMM</name>
<sequence length="840" mass="91495">MKFHCCDRHRRNAVNAHPTLNGLDYLEVLDRDLPEAHPYRQRTLFLHFLKPVAGLDRGNLRLEGGERVRGIAVDWASSTPAAPAFTPEEAALLAAAPDPARVLVVRTRARGDRSTYRLRLVRSPGDDHAPPGYDPALAEIDFSFKVECESGFDCRPVHQCDPEPTPPPEINYLAKDYGSFRRLLLDRMAQLLPGYRDPNPADLGAVLTELLAYAGDHLSYRQDAAATEAYLGTARSRVSLRRHALMVDYPMHDGCNARTWLQLDADADALLPAAGTQFLTHCPDLPVRFAPGSAEAAEAMQRQPEVFEPMHALALRAAHNLLPFHTWGDERCCLARGSTRATLRGHFPDLAAGDFLLLEEVLGPASGKAGDADPGHRHVVRLVSAEASALGNPLTDPLSGEQITEIAWAEADALPFALCVSAVTDEEHGGVYLDQVSLARGNVLLADHGRRVAEPLPEVRLPRLLVAAAGTGGRCDAEPGVPVPARFRPRLSSWPLTQAVAPSLATDVPASLLLRQSPGEAQPQVSLTDPAQPGQLWQARRSLLASHGDTTEFVVEIENDGIPQLRFGDDRRGRRPAPGSQLLASYRIGNGSAGNVGAGSIHHALSPVAAITGVRNPLPAVGGVDPESSESVRRRAPEAFRRQERAVTTDDYAAMTQRHEDVANAAATLRWTGSWHTVFVTPDRTGGETLTESFAQSLQRHLDRYRMAGHDLDFREPLHVPLELALHVCVKPGHFRSDVRRAIEELFSNRVLRDGRRGLFHPDHFSFGQTVYLSRIYAAAHAVPGVLSAQVTTFRRQGGTDSLALADGRITLGALEIARLDNDPNHPERGVLDLELHGGK</sequence>